<proteinExistence type="predicted"/>
<sequence>MIIRHMLFILNSEFNVSDELFENAMIIMKNDKDIGAVYCATGCVTTLEIECGDSFLFSDKHF</sequence>
<accession>A0A447QY24</accession>
<dbReference type="EMBL" id="LR134156">
    <property type="protein sequence ID" value="VEA74952.1"/>
    <property type="molecule type" value="Genomic_DNA"/>
</dbReference>
<reference evidence="1 2" key="1">
    <citation type="submission" date="2018-12" db="EMBL/GenBank/DDBJ databases">
        <authorList>
            <consortium name="Pathogen Informatics"/>
        </authorList>
    </citation>
    <scope>NUCLEOTIDE SEQUENCE [LARGE SCALE GENOMIC DNA]</scope>
    <source>
        <strain evidence="1 2">NCTC10047</strain>
    </source>
</reference>
<evidence type="ECO:0000313" key="2">
    <source>
        <dbReference type="Proteomes" id="UP000275676"/>
    </source>
</evidence>
<protein>
    <submittedName>
        <fullName evidence="1">Uncharacterized protein</fullName>
    </submittedName>
</protein>
<gene>
    <name evidence="1" type="ORF">NCTC10047_00757</name>
</gene>
<dbReference type="Proteomes" id="UP000275676">
    <property type="component" value="Chromosome"/>
</dbReference>
<evidence type="ECO:0000313" key="1">
    <source>
        <dbReference type="EMBL" id="VEA74952.1"/>
    </source>
</evidence>
<name>A0A447QY24_SALER</name>
<organism evidence="1 2">
    <name type="scientific">Salmonella enterica subsp. arizonae</name>
    <dbReference type="NCBI Taxonomy" id="59203"/>
    <lineage>
        <taxon>Bacteria</taxon>
        <taxon>Pseudomonadati</taxon>
        <taxon>Pseudomonadota</taxon>
        <taxon>Gammaproteobacteria</taxon>
        <taxon>Enterobacterales</taxon>
        <taxon>Enterobacteriaceae</taxon>
        <taxon>Salmonella</taxon>
    </lineage>
</organism>
<dbReference type="AlphaFoldDB" id="A0A447QY24"/>